<keyword evidence="3" id="KW-1185">Reference proteome</keyword>
<feature type="compositionally biased region" description="Basic and acidic residues" evidence="1">
    <location>
        <begin position="45"/>
        <end position="57"/>
    </location>
</feature>
<evidence type="ECO:0000256" key="1">
    <source>
        <dbReference type="SAM" id="MobiDB-lite"/>
    </source>
</evidence>
<gene>
    <name evidence="2" type="ORF">CHS0354_002178</name>
</gene>
<dbReference type="AlphaFoldDB" id="A0AAE0RS20"/>
<name>A0AAE0RS20_9BIVA</name>
<feature type="region of interest" description="Disordered" evidence="1">
    <location>
        <begin position="30"/>
        <end position="60"/>
    </location>
</feature>
<proteinExistence type="predicted"/>
<dbReference type="Proteomes" id="UP001195483">
    <property type="component" value="Unassembled WGS sequence"/>
</dbReference>
<dbReference type="EMBL" id="JAEAOA010000192">
    <property type="protein sequence ID" value="KAK3578606.1"/>
    <property type="molecule type" value="Genomic_DNA"/>
</dbReference>
<accession>A0AAE0RS20</accession>
<reference evidence="2" key="2">
    <citation type="journal article" date="2021" name="Genome Biol. Evol.">
        <title>Developing a high-quality reference genome for a parasitic bivalve with doubly uniparental inheritance (Bivalvia: Unionida).</title>
        <authorList>
            <person name="Smith C.H."/>
        </authorList>
    </citation>
    <scope>NUCLEOTIDE SEQUENCE</scope>
    <source>
        <strain evidence="2">CHS0354</strain>
        <tissue evidence="2">Mantle</tissue>
    </source>
</reference>
<evidence type="ECO:0000313" key="3">
    <source>
        <dbReference type="Proteomes" id="UP001195483"/>
    </source>
</evidence>
<comment type="caution">
    <text evidence="2">The sequence shown here is derived from an EMBL/GenBank/DDBJ whole genome shotgun (WGS) entry which is preliminary data.</text>
</comment>
<reference evidence="2" key="1">
    <citation type="journal article" date="2021" name="Genome Biol. Evol.">
        <title>A High-Quality Reference Genome for a Parasitic Bivalve with Doubly Uniparental Inheritance (Bivalvia: Unionida).</title>
        <authorList>
            <person name="Smith C.H."/>
        </authorList>
    </citation>
    <scope>NUCLEOTIDE SEQUENCE</scope>
    <source>
        <strain evidence="2">CHS0354</strain>
    </source>
</reference>
<reference evidence="2" key="3">
    <citation type="submission" date="2023-05" db="EMBL/GenBank/DDBJ databases">
        <authorList>
            <person name="Smith C.H."/>
        </authorList>
    </citation>
    <scope>NUCLEOTIDE SEQUENCE</scope>
    <source>
        <strain evidence="2">CHS0354</strain>
        <tissue evidence="2">Mantle</tissue>
    </source>
</reference>
<evidence type="ECO:0000313" key="2">
    <source>
        <dbReference type="EMBL" id="KAK3578606.1"/>
    </source>
</evidence>
<sequence>MSLKQIIASNITETTRRVSATVVHAAPASMEPLSRETLSPQCEKLPSDKIRDEEKNGRFRKMSSFQKRSFGYF</sequence>
<organism evidence="2 3">
    <name type="scientific">Potamilus streckersoni</name>
    <dbReference type="NCBI Taxonomy" id="2493646"/>
    <lineage>
        <taxon>Eukaryota</taxon>
        <taxon>Metazoa</taxon>
        <taxon>Spiralia</taxon>
        <taxon>Lophotrochozoa</taxon>
        <taxon>Mollusca</taxon>
        <taxon>Bivalvia</taxon>
        <taxon>Autobranchia</taxon>
        <taxon>Heteroconchia</taxon>
        <taxon>Palaeoheterodonta</taxon>
        <taxon>Unionida</taxon>
        <taxon>Unionoidea</taxon>
        <taxon>Unionidae</taxon>
        <taxon>Ambleminae</taxon>
        <taxon>Lampsilini</taxon>
        <taxon>Potamilus</taxon>
    </lineage>
</organism>
<protein>
    <submittedName>
        <fullName evidence="2">Uncharacterized protein</fullName>
    </submittedName>
</protein>